<feature type="transmembrane region" description="Helical" evidence="1">
    <location>
        <begin position="47"/>
        <end position="66"/>
    </location>
</feature>
<gene>
    <name evidence="2" type="ORF">LX80_02656</name>
</gene>
<keyword evidence="3" id="KW-1185">Reference proteome</keyword>
<proteinExistence type="predicted"/>
<dbReference type="Pfam" id="PF26512">
    <property type="entry name" value="SOI"/>
    <property type="match status" value="1"/>
</dbReference>
<feature type="transmembrane region" description="Helical" evidence="1">
    <location>
        <begin position="73"/>
        <end position="95"/>
    </location>
</feature>
<accession>A0A2W7RXZ7</accession>
<evidence type="ECO:0000256" key="1">
    <source>
        <dbReference type="SAM" id="Phobius"/>
    </source>
</evidence>
<keyword evidence="1" id="KW-0812">Transmembrane</keyword>
<comment type="caution">
    <text evidence="2">The sequence shown here is derived from an EMBL/GenBank/DDBJ whole genome shotgun (WGS) entry which is preliminary data.</text>
</comment>
<organism evidence="2 3">
    <name type="scientific">Hydrotalea sandarakina</name>
    <dbReference type="NCBI Taxonomy" id="1004304"/>
    <lineage>
        <taxon>Bacteria</taxon>
        <taxon>Pseudomonadati</taxon>
        <taxon>Bacteroidota</taxon>
        <taxon>Chitinophagia</taxon>
        <taxon>Chitinophagales</taxon>
        <taxon>Chitinophagaceae</taxon>
        <taxon>Hydrotalea</taxon>
    </lineage>
</organism>
<dbReference type="RefSeq" id="WP_111297143.1">
    <property type="nucleotide sequence ID" value="NZ_QKZV01000011.1"/>
</dbReference>
<dbReference type="EMBL" id="QKZV01000011">
    <property type="protein sequence ID" value="PZX60087.1"/>
    <property type="molecule type" value="Genomic_DNA"/>
</dbReference>
<reference evidence="2 3" key="1">
    <citation type="submission" date="2018-06" db="EMBL/GenBank/DDBJ databases">
        <title>Genomic Encyclopedia of Archaeal and Bacterial Type Strains, Phase II (KMG-II): from individual species to whole genera.</title>
        <authorList>
            <person name="Goeker M."/>
        </authorList>
    </citation>
    <scope>NUCLEOTIDE SEQUENCE [LARGE SCALE GENOMIC DNA]</scope>
    <source>
        <strain evidence="2 3">DSM 23241</strain>
    </source>
</reference>
<protein>
    <submittedName>
        <fullName evidence="2">Hydroxylaminobenzene mutase</fullName>
    </submittedName>
</protein>
<dbReference type="Proteomes" id="UP000249720">
    <property type="component" value="Unassembled WGS sequence"/>
</dbReference>
<name>A0A2W7RXZ7_9BACT</name>
<keyword evidence="1" id="KW-1133">Transmembrane helix</keyword>
<evidence type="ECO:0000313" key="3">
    <source>
        <dbReference type="Proteomes" id="UP000249720"/>
    </source>
</evidence>
<feature type="transmembrane region" description="Helical" evidence="1">
    <location>
        <begin position="12"/>
        <end position="35"/>
    </location>
</feature>
<sequence>MPTNIATHQSHLLLFWGLLLFVLGLLIGLFIPLLPNPRMGLSAHLEGLMNGILLMVLGLIWPKLVLPKHLLTISFWLMIYACFANITAVSLAAIFNAGKMLPLAAGQVGAAWAELIISVLLVTLSLGILVALVIVLVGYYQHIKKTQFAFENQ</sequence>
<dbReference type="AlphaFoldDB" id="A0A2W7RXZ7"/>
<feature type="transmembrane region" description="Helical" evidence="1">
    <location>
        <begin position="115"/>
        <end position="140"/>
    </location>
</feature>
<keyword evidence="1" id="KW-0472">Membrane</keyword>
<evidence type="ECO:0000313" key="2">
    <source>
        <dbReference type="EMBL" id="PZX60087.1"/>
    </source>
</evidence>
<dbReference type="OrthoDB" id="7619962at2"/>
<dbReference type="InterPro" id="IPR058965">
    <property type="entry name" value="SOI/HabA-like"/>
</dbReference>